<dbReference type="GO" id="GO:0006935">
    <property type="term" value="P:chemotaxis"/>
    <property type="evidence" value="ECO:0007669"/>
    <property type="project" value="UniProtKB-UniRule"/>
</dbReference>
<dbReference type="InterPro" id="IPR001789">
    <property type="entry name" value="Sig_transdc_resp-reg_receiver"/>
</dbReference>
<evidence type="ECO:0000256" key="8">
    <source>
        <dbReference type="ARBA" id="ARBA00059827"/>
    </source>
</evidence>
<dbReference type="PRINTS" id="PR00996">
    <property type="entry name" value="CHERMTFRASE"/>
</dbReference>
<dbReference type="GO" id="GO:0006355">
    <property type="term" value="P:regulation of DNA-templated transcription"/>
    <property type="evidence" value="ECO:0007669"/>
    <property type="project" value="InterPro"/>
</dbReference>
<dbReference type="InterPro" id="IPR050903">
    <property type="entry name" value="Bact_Chemotaxis_MeTrfase"/>
</dbReference>
<keyword evidence="5" id="KW-0547">Nucleotide-binding</keyword>
<dbReference type="NCBIfam" id="TIGR00229">
    <property type="entry name" value="sensory_box"/>
    <property type="match status" value="2"/>
</dbReference>
<evidence type="ECO:0000259" key="18">
    <source>
        <dbReference type="PROSITE" id="PS50123"/>
    </source>
</evidence>
<dbReference type="Pfam" id="PF01339">
    <property type="entry name" value="CheB_methylest"/>
    <property type="match status" value="1"/>
</dbReference>
<feature type="coiled-coil region" evidence="12">
    <location>
        <begin position="674"/>
        <end position="754"/>
    </location>
</feature>
<dbReference type="GO" id="GO:0005737">
    <property type="term" value="C:cytoplasm"/>
    <property type="evidence" value="ECO:0007669"/>
    <property type="project" value="InterPro"/>
</dbReference>
<dbReference type="GO" id="GO:0008757">
    <property type="term" value="F:S-adenosylmethionine-dependent methyltransferase activity"/>
    <property type="evidence" value="ECO:0007669"/>
    <property type="project" value="InterPro"/>
</dbReference>
<protein>
    <recommendedName>
        <fullName evidence="9">Sensor protein FixL</fullName>
        <ecNumber evidence="2">2.7.13.3</ecNumber>
    </recommendedName>
</protein>
<dbReference type="GO" id="GO:0005524">
    <property type="term" value="F:ATP binding"/>
    <property type="evidence" value="ECO:0007669"/>
    <property type="project" value="UniProtKB-KW"/>
</dbReference>
<feature type="domain" description="CheR-type methyltransferase" evidence="18">
    <location>
        <begin position="249"/>
        <end position="488"/>
    </location>
</feature>
<dbReference type="Proteomes" id="UP000194012">
    <property type="component" value="Unassembled WGS sequence"/>
</dbReference>
<evidence type="ECO:0000259" key="15">
    <source>
        <dbReference type="PROSITE" id="PS50110"/>
    </source>
</evidence>
<evidence type="ECO:0000256" key="9">
    <source>
        <dbReference type="ARBA" id="ARBA00070616"/>
    </source>
</evidence>
<keyword evidence="4" id="KW-0808">Transferase</keyword>
<feature type="active site" evidence="10">
    <location>
        <position position="53"/>
    </location>
</feature>
<dbReference type="GO" id="GO:0000155">
    <property type="term" value="F:phosphorelay sensor kinase activity"/>
    <property type="evidence" value="ECO:0007669"/>
    <property type="project" value="InterPro"/>
</dbReference>
<dbReference type="InterPro" id="IPR005467">
    <property type="entry name" value="His_kinase_dom"/>
</dbReference>
<dbReference type="CDD" id="cd16919">
    <property type="entry name" value="HATPase_CckA-like"/>
    <property type="match status" value="1"/>
</dbReference>
<reference evidence="20" key="1">
    <citation type="submission" date="2017-03" db="EMBL/GenBank/DDBJ databases">
        <authorList>
            <person name="Rodrigo-Torres L."/>
            <person name="Arahal R.D."/>
            <person name="Lucena T."/>
        </authorList>
    </citation>
    <scope>NUCLEOTIDE SEQUENCE [LARGE SCALE GENOMIC DNA]</scope>
    <source>
        <strain evidence="20">CECT 8370</strain>
    </source>
</reference>
<evidence type="ECO:0000256" key="2">
    <source>
        <dbReference type="ARBA" id="ARBA00012438"/>
    </source>
</evidence>
<evidence type="ECO:0000256" key="10">
    <source>
        <dbReference type="PROSITE-ProRule" id="PRU00050"/>
    </source>
</evidence>
<feature type="modified residue" description="4-aspartylphosphate" evidence="11">
    <location>
        <position position="1436"/>
    </location>
</feature>
<dbReference type="SMART" id="SM00448">
    <property type="entry name" value="REC"/>
    <property type="match status" value="1"/>
</dbReference>
<dbReference type="Pfam" id="PF03705">
    <property type="entry name" value="CheR_N"/>
    <property type="match status" value="1"/>
</dbReference>
<evidence type="ECO:0000256" key="1">
    <source>
        <dbReference type="ARBA" id="ARBA00000085"/>
    </source>
</evidence>
<organism evidence="19 20">
    <name type="scientific">Roseovarius gaetbuli</name>
    <dbReference type="NCBI Taxonomy" id="1356575"/>
    <lineage>
        <taxon>Bacteria</taxon>
        <taxon>Pseudomonadati</taxon>
        <taxon>Pseudomonadota</taxon>
        <taxon>Alphaproteobacteria</taxon>
        <taxon>Rhodobacterales</taxon>
        <taxon>Roseobacteraceae</taxon>
        <taxon>Roseovarius</taxon>
    </lineage>
</organism>
<dbReference type="PROSITE" id="PS50123">
    <property type="entry name" value="CHER"/>
    <property type="match status" value="1"/>
</dbReference>
<dbReference type="InterPro" id="IPR011006">
    <property type="entry name" value="CheY-like_superfamily"/>
</dbReference>
<feature type="domain" description="CheB-type methylesterase" evidence="17">
    <location>
        <begin position="42"/>
        <end position="230"/>
    </location>
</feature>
<keyword evidence="12" id="KW-0175">Coiled coil</keyword>
<evidence type="ECO:0000313" key="19">
    <source>
        <dbReference type="EMBL" id="SLN67415.1"/>
    </source>
</evidence>
<dbReference type="InterPro" id="IPR000673">
    <property type="entry name" value="Sig_transdc_resp-reg_Me-estase"/>
</dbReference>
<dbReference type="InterPro" id="IPR013656">
    <property type="entry name" value="PAS_4"/>
</dbReference>
<dbReference type="CDD" id="cd00130">
    <property type="entry name" value="PAS"/>
    <property type="match status" value="3"/>
</dbReference>
<dbReference type="OrthoDB" id="9816309at2"/>
<keyword evidence="20" id="KW-1185">Reference proteome</keyword>
<evidence type="ECO:0000256" key="4">
    <source>
        <dbReference type="ARBA" id="ARBA00022679"/>
    </source>
</evidence>
<dbReference type="Gene3D" id="3.40.50.150">
    <property type="entry name" value="Vaccinia Virus protein VP39"/>
    <property type="match status" value="1"/>
</dbReference>
<feature type="region of interest" description="Disordered" evidence="13">
    <location>
        <begin position="1"/>
        <end position="42"/>
    </location>
</feature>
<dbReference type="InterPro" id="IPR022641">
    <property type="entry name" value="CheR_N"/>
</dbReference>
<dbReference type="InterPro" id="IPR000014">
    <property type="entry name" value="PAS"/>
</dbReference>
<dbReference type="Pfam" id="PF00072">
    <property type="entry name" value="Response_reg"/>
    <property type="match status" value="1"/>
</dbReference>
<comment type="function">
    <text evidence="8">Putative oxygen sensor; modulates the activity of FixJ, a transcriptional activator of nitrogen fixation fixK gene. FixL probably acts as a kinase that phosphorylates FixJ.</text>
</comment>
<dbReference type="PROSITE" id="PS50109">
    <property type="entry name" value="HIS_KIN"/>
    <property type="match status" value="1"/>
</dbReference>
<dbReference type="PROSITE" id="PS50110">
    <property type="entry name" value="RESPONSE_REGULATORY"/>
    <property type="match status" value="1"/>
</dbReference>
<dbReference type="GO" id="GO:0008984">
    <property type="term" value="F:protein-glutamate methylesterase activity"/>
    <property type="evidence" value="ECO:0007669"/>
    <property type="project" value="InterPro"/>
</dbReference>
<feature type="active site" evidence="10">
    <location>
        <position position="80"/>
    </location>
</feature>
<keyword evidence="10" id="KW-0378">Hydrolase</keyword>
<feature type="active site" evidence="10">
    <location>
        <position position="172"/>
    </location>
</feature>
<dbReference type="Gene3D" id="1.10.287.130">
    <property type="match status" value="1"/>
</dbReference>
<dbReference type="PROSITE" id="PS50122">
    <property type="entry name" value="CHEB"/>
    <property type="match status" value="1"/>
</dbReference>
<dbReference type="Pfam" id="PF13596">
    <property type="entry name" value="PAS_10"/>
    <property type="match status" value="1"/>
</dbReference>
<dbReference type="InterPro" id="IPR035909">
    <property type="entry name" value="CheB_C"/>
</dbReference>
<keyword evidence="3 10" id="KW-0145">Chemotaxis</keyword>
<dbReference type="Pfam" id="PF00512">
    <property type="entry name" value="HisKA"/>
    <property type="match status" value="1"/>
</dbReference>
<proteinExistence type="predicted"/>
<sequence>MARKPQTPSPRSDAAAAAKPSRKRSGRTQVSGSKPAETKSAPALTPVIGLGASAGGLQALTDFFEAMPDKAGMAFVVIHHVDPNHKSLMADLLSKHTKMAVELAADCTPVKPDHVYIIPPKEFLWIENGVLRLMEPPEPRGMRLPIDFFLRSLAEDQKQSAVAVILSGTGSDGTAGLRNIKENGGMVLVQEPKESAHDGMPRSAIATGSVDHVLPVAEMHAVISNYVAHPYIKQGASTKTMGENARGALSRIITVLKAHTPINFECYKEGTLLRRIERRMALRHLENLADYLALLKDSPEEAEKLCADLLISVTAFFRDREVFEYLAEHVIRDLVVDCAPGKPIRIWVPACATGEEAYSLAMLMIEKIEALRKDVKLQVFASDVDEHALSIARAGVYPDSIVGDVSPERLNRFFEQEDHSYRVKPELREAVVFAHQNILADAPFSKLDLISCRNLLIYLNQQAQERVIQMFHFALNEGGLLFLGSSETANNHEVYFKPVSKKHRLYKRVGGGLHRNFDFPITTNPVFGPTTPALRSAEASRGLRLAELSNKLLVDRYAPAAVLIDARMETLFVQGPADQYLKVPTGEASQDLLDMARDGLRAKLGSTIRRAFKTDQDVTASGTVTRAGHNVPVSIAAYPMVVDGIKLVLVTFADTPVIKASIDSEEGPKDSALHTQFEQELEATRLELQNTIREYELSTEELKASNEEAMSMNEEFQSTNEELETSKEELQSLNEELTTVNTELQQKVEDERHLTDDLNNLLSSSGIATLFLDRDLKIMRFTPATRQLFNVIANDVGRPFSDITGKIDDPKLLEDAVTVLQDLTPSELEVRADGDKWFIRRILPYRTQDGKIDGVVITFSEVTDLKALQQAYEGALQFAEAIIGTVREPMLVLDENLNVVKASHSFLRAFETTPEDTEGKALFALQGRQLDQPTLRKLLERILPEETTVEGHEVVVDIKGKGARTMLVNARQMKDGTGGRDFILMVLEDATERLEIQHRLEEREARLRAVLNAAPEAIITIDDQGIVTSYSPAAETILGYTAAEVIGQNVKMLMPEPHQHQHDDYIARYKATGEKKVIGIGREMNARRKDGTEVPIRLTVAEWWIDGERNFTGILHDLSEDMKRRDALQRAQKMEAVGQLTGGLAHDFNNLLTVIIGNLELLEMNLGDFPKKDLLQEALEASDLGAKLTAQLLAFSRKQTLESETVPLNDLVRSVQPLLKRTLGDDISVETDLADDLKLTLTDPGQIENAILNLAINARDAMPNGGTLTIETKNVTLDVDYAATQVDVEPGDYVALSVTDTGTGMKPEVMARAFEPFFTTKGVGAGSGLGLSMIYGFAKQSGGHVAIYSEEGVGTTVTLYLPPADKGAAAVADPGESAIPKSRNETILVVEDDPRVRRLTVTRLEDLGYETLAAENGPAALEIIRGNDGIDLVLSDVVMPGGLNGFQVADQALAINPALKILLATGYASGGAAAVGAAQNRHPLLRKPYSLRDLAKALRELLE</sequence>
<dbReference type="InterPro" id="IPR000780">
    <property type="entry name" value="CheR_MeTrfase"/>
</dbReference>
<dbReference type="InterPro" id="IPR003661">
    <property type="entry name" value="HisK_dim/P_dom"/>
</dbReference>
<dbReference type="SUPFAM" id="SSF52738">
    <property type="entry name" value="Methylesterase CheB, C-terminal domain"/>
    <property type="match status" value="1"/>
</dbReference>
<feature type="domain" description="PAS" evidence="16">
    <location>
        <begin position="1003"/>
        <end position="1056"/>
    </location>
</feature>
<evidence type="ECO:0000256" key="3">
    <source>
        <dbReference type="ARBA" id="ARBA00022500"/>
    </source>
</evidence>
<evidence type="ECO:0000256" key="13">
    <source>
        <dbReference type="SAM" id="MobiDB-lite"/>
    </source>
</evidence>
<dbReference type="SUPFAM" id="SSF52172">
    <property type="entry name" value="CheY-like"/>
    <property type="match status" value="1"/>
</dbReference>
<dbReference type="PROSITE" id="PS50112">
    <property type="entry name" value="PAS"/>
    <property type="match status" value="1"/>
</dbReference>
<dbReference type="SMART" id="SM00387">
    <property type="entry name" value="HATPase_c"/>
    <property type="match status" value="1"/>
</dbReference>
<dbReference type="InterPro" id="IPR003594">
    <property type="entry name" value="HATPase_dom"/>
</dbReference>
<dbReference type="SUPFAM" id="SSF55785">
    <property type="entry name" value="PYP-like sensor domain (PAS domain)"/>
    <property type="match status" value="3"/>
</dbReference>
<evidence type="ECO:0000259" key="14">
    <source>
        <dbReference type="PROSITE" id="PS50109"/>
    </source>
</evidence>
<keyword evidence="7" id="KW-0067">ATP-binding</keyword>
<dbReference type="InterPro" id="IPR013767">
    <property type="entry name" value="PAS_fold"/>
</dbReference>
<name>A0A1X7A1B5_9RHOB</name>
<dbReference type="SUPFAM" id="SSF47757">
    <property type="entry name" value="Chemotaxis receptor methyltransferase CheR, N-terminal domain"/>
    <property type="match status" value="1"/>
</dbReference>
<dbReference type="EC" id="2.7.13.3" evidence="2"/>
<dbReference type="Pfam" id="PF00989">
    <property type="entry name" value="PAS"/>
    <property type="match status" value="1"/>
</dbReference>
<dbReference type="SUPFAM" id="SSF47384">
    <property type="entry name" value="Homodimeric domain of signal transducing histidine kinase"/>
    <property type="match status" value="1"/>
</dbReference>
<dbReference type="Gene3D" id="3.40.50.2300">
    <property type="match status" value="1"/>
</dbReference>
<evidence type="ECO:0000256" key="11">
    <source>
        <dbReference type="PROSITE-ProRule" id="PRU00169"/>
    </source>
</evidence>
<dbReference type="InterPro" id="IPR036890">
    <property type="entry name" value="HATPase_C_sf"/>
</dbReference>
<dbReference type="SUPFAM" id="SSF53335">
    <property type="entry name" value="S-adenosyl-L-methionine-dependent methyltransferases"/>
    <property type="match status" value="1"/>
</dbReference>
<gene>
    <name evidence="19" type="ORF">ROG8370_03140</name>
</gene>
<dbReference type="SMART" id="SM00091">
    <property type="entry name" value="PAS"/>
    <property type="match status" value="3"/>
</dbReference>
<evidence type="ECO:0000256" key="7">
    <source>
        <dbReference type="ARBA" id="ARBA00022840"/>
    </source>
</evidence>
<comment type="catalytic activity">
    <reaction evidence="1">
        <text>ATP + protein L-histidine = ADP + protein N-phospho-L-histidine.</text>
        <dbReference type="EC" id="2.7.13.3"/>
    </reaction>
</comment>
<evidence type="ECO:0000259" key="17">
    <source>
        <dbReference type="PROSITE" id="PS50122"/>
    </source>
</evidence>
<dbReference type="EMBL" id="FWFJ01000039">
    <property type="protein sequence ID" value="SLN67415.1"/>
    <property type="molecule type" value="Genomic_DNA"/>
</dbReference>
<dbReference type="Gene3D" id="3.40.50.180">
    <property type="entry name" value="Methylesterase CheB, C-terminal domain"/>
    <property type="match status" value="1"/>
</dbReference>
<dbReference type="Pfam" id="PF01739">
    <property type="entry name" value="CheR"/>
    <property type="match status" value="1"/>
</dbReference>
<feature type="domain" description="Response regulatory" evidence="15">
    <location>
        <begin position="1386"/>
        <end position="1502"/>
    </location>
</feature>
<accession>A0A1X7A1B5</accession>
<evidence type="ECO:0000256" key="5">
    <source>
        <dbReference type="ARBA" id="ARBA00022741"/>
    </source>
</evidence>
<dbReference type="PANTHER" id="PTHR24422:SF27">
    <property type="entry name" value="PROTEIN-GLUTAMATE O-METHYLTRANSFERASE"/>
    <property type="match status" value="1"/>
</dbReference>
<dbReference type="CDD" id="cd00082">
    <property type="entry name" value="HisKA"/>
    <property type="match status" value="1"/>
</dbReference>
<feature type="domain" description="Histidine kinase" evidence="14">
    <location>
        <begin position="1143"/>
        <end position="1365"/>
    </location>
</feature>
<dbReference type="InterPro" id="IPR022642">
    <property type="entry name" value="CheR_C"/>
</dbReference>
<dbReference type="PANTHER" id="PTHR24422">
    <property type="entry name" value="CHEMOTAXIS PROTEIN METHYLTRANSFERASE"/>
    <property type="match status" value="1"/>
</dbReference>
<evidence type="ECO:0000313" key="20">
    <source>
        <dbReference type="Proteomes" id="UP000194012"/>
    </source>
</evidence>
<dbReference type="SMART" id="SM00388">
    <property type="entry name" value="HisKA"/>
    <property type="match status" value="1"/>
</dbReference>
<evidence type="ECO:0000256" key="6">
    <source>
        <dbReference type="ARBA" id="ARBA00022777"/>
    </source>
</evidence>
<evidence type="ECO:0000256" key="12">
    <source>
        <dbReference type="SAM" id="Coils"/>
    </source>
</evidence>
<keyword evidence="11" id="KW-0597">Phosphoprotein</keyword>
<dbReference type="SUPFAM" id="SSF55874">
    <property type="entry name" value="ATPase domain of HSP90 chaperone/DNA topoisomerase II/histidine kinase"/>
    <property type="match status" value="1"/>
</dbReference>
<dbReference type="GO" id="GO:0000156">
    <property type="term" value="F:phosphorelay response regulator activity"/>
    <property type="evidence" value="ECO:0007669"/>
    <property type="project" value="InterPro"/>
</dbReference>
<feature type="compositionally biased region" description="Low complexity" evidence="13">
    <location>
        <begin position="9"/>
        <end position="19"/>
    </location>
</feature>
<dbReference type="InterPro" id="IPR035965">
    <property type="entry name" value="PAS-like_dom_sf"/>
</dbReference>
<dbReference type="Pfam" id="PF08448">
    <property type="entry name" value="PAS_4"/>
    <property type="match status" value="1"/>
</dbReference>
<dbReference type="CDD" id="cd16434">
    <property type="entry name" value="CheB-CheR_fusion"/>
    <property type="match status" value="1"/>
</dbReference>
<evidence type="ECO:0000259" key="16">
    <source>
        <dbReference type="PROSITE" id="PS50112"/>
    </source>
</evidence>
<keyword evidence="6" id="KW-0418">Kinase</keyword>
<dbReference type="Gene3D" id="3.30.565.10">
    <property type="entry name" value="Histidine kinase-like ATPase, C-terminal domain"/>
    <property type="match status" value="1"/>
</dbReference>
<dbReference type="InterPro" id="IPR029063">
    <property type="entry name" value="SAM-dependent_MTases_sf"/>
</dbReference>
<dbReference type="InterPro" id="IPR036097">
    <property type="entry name" value="HisK_dim/P_sf"/>
</dbReference>
<dbReference type="Pfam" id="PF02518">
    <property type="entry name" value="HATPase_c"/>
    <property type="match status" value="1"/>
</dbReference>
<dbReference type="FunFam" id="3.30.450.20:FF:000060">
    <property type="entry name" value="Sensor protein FixL"/>
    <property type="match status" value="1"/>
</dbReference>
<dbReference type="Gene3D" id="3.30.450.20">
    <property type="entry name" value="PAS domain"/>
    <property type="match status" value="3"/>
</dbReference>
<dbReference type="SMART" id="SM00138">
    <property type="entry name" value="MeTrc"/>
    <property type="match status" value="1"/>
</dbReference>